<accession>A0A848CS71</accession>
<dbReference type="EMBL" id="JABAGO010000009">
    <property type="protein sequence ID" value="NME98028.1"/>
    <property type="molecule type" value="Genomic_DNA"/>
</dbReference>
<dbReference type="SUPFAM" id="SSF56317">
    <property type="entry name" value="Carbon-nitrogen hydrolase"/>
    <property type="match status" value="1"/>
</dbReference>
<dbReference type="RefSeq" id="WP_168974900.1">
    <property type="nucleotide sequence ID" value="NZ_JABAGO010000009.1"/>
</dbReference>
<name>A0A848CS71_ANEAE</name>
<dbReference type="Proteomes" id="UP000561326">
    <property type="component" value="Unassembled WGS sequence"/>
</dbReference>
<comment type="caution">
    <text evidence="1">The sequence shown here is derived from an EMBL/GenBank/DDBJ whole genome shotgun (WGS) entry which is preliminary data.</text>
</comment>
<dbReference type="Gene3D" id="3.60.110.10">
    <property type="entry name" value="Carbon-nitrogen hydrolase"/>
    <property type="match status" value="1"/>
</dbReference>
<dbReference type="InterPro" id="IPR036526">
    <property type="entry name" value="C-N_Hydrolase_sf"/>
</dbReference>
<evidence type="ECO:0000313" key="1">
    <source>
        <dbReference type="EMBL" id="NME98028.1"/>
    </source>
</evidence>
<sequence>MTNRWKIFSYPMSSEQKVFEHVKSKLMEVEQGSIVVLPEYVAYTEENSRQTLTALVDICRSKSISVITTLNLVPPNLPHATKDVNYNVLTIVTKEGKVHTPQAKITPQSFERVQYEPRFPKMNVGDYDYLNKVTIEIDGVKSSVFFVICSDVYCLMAGVERKEELKADYCIVPGNFGNGAEKAVRRTLERFREAGLFKTTIFANPYQNLKDASQTPLVKEATEMIELAPAHSIRELTDWDRIQLVKENVVIYPDDQVPSFVHMTNLTAMDEGRMTVGMSRFPVVVQLGSYSEVIQL</sequence>
<dbReference type="AlphaFoldDB" id="A0A848CS71"/>
<evidence type="ECO:0000313" key="2">
    <source>
        <dbReference type="Proteomes" id="UP000561326"/>
    </source>
</evidence>
<evidence type="ECO:0008006" key="3">
    <source>
        <dbReference type="Google" id="ProtNLM"/>
    </source>
</evidence>
<proteinExistence type="predicted"/>
<organism evidence="1 2">
    <name type="scientific">Aneurinibacillus aneurinilyticus</name>
    <name type="common">Bacillus aneurinolyticus</name>
    <dbReference type="NCBI Taxonomy" id="1391"/>
    <lineage>
        <taxon>Bacteria</taxon>
        <taxon>Bacillati</taxon>
        <taxon>Bacillota</taxon>
        <taxon>Bacilli</taxon>
        <taxon>Bacillales</taxon>
        <taxon>Paenibacillaceae</taxon>
        <taxon>Aneurinibacillus group</taxon>
        <taxon>Aneurinibacillus</taxon>
    </lineage>
</organism>
<reference evidence="1 2" key="1">
    <citation type="submission" date="2020-04" db="EMBL/GenBank/DDBJ databases">
        <authorList>
            <person name="Hitch T.C.A."/>
            <person name="Wylensek D."/>
            <person name="Clavel T."/>
        </authorList>
    </citation>
    <scope>NUCLEOTIDE SEQUENCE [LARGE SCALE GENOMIC DNA]</scope>
    <source>
        <strain evidence="1 2">WB01_D5_05</strain>
    </source>
</reference>
<protein>
    <recommendedName>
        <fullName evidence="3">CN hydrolase domain-containing protein</fullName>
    </recommendedName>
</protein>
<gene>
    <name evidence="1" type="ORF">HF838_07115</name>
</gene>